<feature type="binding site" evidence="11">
    <location>
        <position position="222"/>
    </location>
    <ligand>
        <name>ATP</name>
        <dbReference type="ChEBI" id="CHEBI:30616"/>
    </ligand>
</feature>
<feature type="binding site" evidence="11">
    <location>
        <position position="218"/>
    </location>
    <ligand>
        <name>ATP</name>
        <dbReference type="ChEBI" id="CHEBI:30616"/>
    </ligand>
</feature>
<dbReference type="GeneID" id="89228587"/>
<dbReference type="NCBIfam" id="NF040647">
    <property type="entry name" value="IPPK_Arch"/>
    <property type="match status" value="1"/>
</dbReference>
<feature type="domain" description="Aspartate/glutamate/uridylate kinase" evidence="13">
    <location>
        <begin position="14"/>
        <end position="241"/>
    </location>
</feature>
<dbReference type="RefSeq" id="WP_338097344.1">
    <property type="nucleotide sequence ID" value="NZ_CP131061.1"/>
</dbReference>
<comment type="catalytic activity">
    <reaction evidence="9 10">
        <text>isopentenyl phosphate + ATP = isopentenyl diphosphate + ADP</text>
        <dbReference type="Rhea" id="RHEA:33963"/>
        <dbReference type="ChEBI" id="CHEBI:30616"/>
        <dbReference type="ChEBI" id="CHEBI:65078"/>
        <dbReference type="ChEBI" id="CHEBI:128769"/>
        <dbReference type="ChEBI" id="CHEBI:456216"/>
        <dbReference type="EC" id="2.7.4.26"/>
    </reaction>
</comment>
<dbReference type="PANTHER" id="PTHR43654:SF1">
    <property type="entry name" value="ISOPENTENYL PHOSPHATE KINASE"/>
    <property type="match status" value="1"/>
</dbReference>
<reference evidence="14 15" key="1">
    <citation type="submission" date="2023-07" db="EMBL/GenBank/DDBJ databases">
        <title>Closed genome sequence of Methanosarcinaceae archaeon Am2.</title>
        <authorList>
            <person name="Poehlein A."/>
            <person name="Protasov E."/>
            <person name="Platt K."/>
            <person name="Reeh H."/>
            <person name="Daniel R."/>
            <person name="Brune A."/>
        </authorList>
    </citation>
    <scope>NUCLEOTIDE SEQUENCE [LARGE SCALE GENOMIC DNA]</scope>
    <source>
        <strain evidence="14 15">Am2</strain>
    </source>
</reference>
<feature type="site" description="Transition state stabilizer" evidence="12">
    <location>
        <position position="27"/>
    </location>
</feature>
<dbReference type="GO" id="GO:0102043">
    <property type="term" value="F:isopentenyl phosphate kinase activity"/>
    <property type="evidence" value="ECO:0007669"/>
    <property type="project" value="UniProtKB-EC"/>
</dbReference>
<protein>
    <recommendedName>
        <fullName evidence="3 10">Isopentenyl phosphate kinase</fullName>
        <shortName evidence="10">IPK</shortName>
        <ecNumber evidence="2 10">2.7.4.26</ecNumber>
    </recommendedName>
</protein>
<proteinExistence type="inferred from homology"/>
<evidence type="ECO:0000313" key="14">
    <source>
        <dbReference type="EMBL" id="WNY27365.1"/>
    </source>
</evidence>
<feature type="binding site" evidence="11">
    <location>
        <position position="64"/>
    </location>
    <ligand>
        <name>substrate</name>
    </ligand>
</feature>
<evidence type="ECO:0000256" key="9">
    <source>
        <dbReference type="ARBA" id="ARBA00049063"/>
    </source>
</evidence>
<sequence>MTPPYNSSKPDSGITVLKIGGSAVTDKNAKAGLAKEEEMRRIFKEIATFSGKIVIVHGAGSFGHTHAKAYGLDKGFHQEGVLITHDSVRLLNEMIVKGLREENIPAVPLHPFSFSVCEDGRIKSMFVDQISLMLDHGLVPVLHGDVCMDTVRGSCILSGDQSLPYVAEALCAKRVGLGSAADGVLDADGKVIPKITPKNFDSMKMHIGGSAGTDVTGGMLGKVSEILDLAKRAGIDSSIFNANTPGNVAAYLSGKNIGTLISRD</sequence>
<feature type="binding site" evidence="11">
    <location>
        <position position="60"/>
    </location>
    <ligand>
        <name>ATP</name>
        <dbReference type="ChEBI" id="CHEBI:30616"/>
    </ligand>
</feature>
<dbReference type="AlphaFoldDB" id="A0AA96ZVX1"/>
<dbReference type="EC" id="2.7.4.26" evidence="2 10"/>
<gene>
    <name evidence="14" type="primary">argB_1</name>
    <name evidence="14" type="ORF">MsAm2_11600</name>
</gene>
<comment type="similarity">
    <text evidence="1 10">Belongs to the isopentenyl phosphate kinase family.</text>
</comment>
<dbReference type="Proteomes" id="UP001304970">
    <property type="component" value="Chromosome"/>
</dbReference>
<dbReference type="Gene3D" id="3.40.1160.10">
    <property type="entry name" value="Acetylglutamate kinase-like"/>
    <property type="match status" value="1"/>
</dbReference>
<dbReference type="PIRSF" id="PIRSF016496">
    <property type="entry name" value="Kin_FomA"/>
    <property type="match status" value="1"/>
</dbReference>
<evidence type="ECO:0000313" key="15">
    <source>
        <dbReference type="Proteomes" id="UP001304970"/>
    </source>
</evidence>
<keyword evidence="4 10" id="KW-0808">Transferase</keyword>
<dbReference type="InterPro" id="IPR001048">
    <property type="entry name" value="Asp/Glu/Uridylate_kinase"/>
</dbReference>
<evidence type="ECO:0000256" key="11">
    <source>
        <dbReference type="PIRSR" id="PIRSR016496-1"/>
    </source>
</evidence>
<keyword evidence="8" id="KW-0414">Isoprene biosynthesis</keyword>
<evidence type="ECO:0000256" key="1">
    <source>
        <dbReference type="ARBA" id="ARBA00010540"/>
    </source>
</evidence>
<evidence type="ECO:0000259" key="13">
    <source>
        <dbReference type="Pfam" id="PF00696"/>
    </source>
</evidence>
<dbReference type="GO" id="GO:0016301">
    <property type="term" value="F:kinase activity"/>
    <property type="evidence" value="ECO:0007669"/>
    <property type="project" value="UniProtKB-KW"/>
</dbReference>
<evidence type="ECO:0000256" key="2">
    <source>
        <dbReference type="ARBA" id="ARBA00012908"/>
    </source>
</evidence>
<evidence type="ECO:0000256" key="12">
    <source>
        <dbReference type="PIRSR" id="PIRSR016496-2"/>
    </source>
</evidence>
<dbReference type="CDD" id="cd04241">
    <property type="entry name" value="AAK_FomA-like"/>
    <property type="match status" value="1"/>
</dbReference>
<keyword evidence="7 10" id="KW-0067">ATP-binding</keyword>
<name>A0AA96ZVX1_9EURY</name>
<dbReference type="GO" id="GO:0016114">
    <property type="term" value="P:terpenoid biosynthetic process"/>
    <property type="evidence" value="ECO:0007669"/>
    <property type="project" value="TreeGrafter"/>
</dbReference>
<feature type="binding site" evidence="11">
    <location>
        <begin position="18"/>
        <end position="22"/>
    </location>
    <ligand>
        <name>ATP</name>
        <dbReference type="ChEBI" id="CHEBI:30616"/>
    </ligand>
</feature>
<dbReference type="EMBL" id="CP131061">
    <property type="protein sequence ID" value="WNY27365.1"/>
    <property type="molecule type" value="Genomic_DNA"/>
</dbReference>
<evidence type="ECO:0000256" key="4">
    <source>
        <dbReference type="ARBA" id="ARBA00022679"/>
    </source>
</evidence>
<evidence type="ECO:0000256" key="10">
    <source>
        <dbReference type="PIRNR" id="PIRNR016496"/>
    </source>
</evidence>
<dbReference type="Pfam" id="PF00696">
    <property type="entry name" value="AA_kinase"/>
    <property type="match status" value="1"/>
</dbReference>
<dbReference type="InterPro" id="IPR024192">
    <property type="entry name" value="Fosfomycin_R_FomA-type"/>
</dbReference>
<feature type="binding site" evidence="11">
    <location>
        <position position="59"/>
    </location>
    <ligand>
        <name>substrate</name>
    </ligand>
</feature>
<feature type="binding site" evidence="11">
    <location>
        <position position="159"/>
    </location>
    <ligand>
        <name>substrate</name>
    </ligand>
</feature>
<dbReference type="GO" id="GO:0005524">
    <property type="term" value="F:ATP binding"/>
    <property type="evidence" value="ECO:0007669"/>
    <property type="project" value="UniProtKB-KW"/>
</dbReference>
<evidence type="ECO:0000256" key="5">
    <source>
        <dbReference type="ARBA" id="ARBA00022741"/>
    </source>
</evidence>
<evidence type="ECO:0000256" key="3">
    <source>
        <dbReference type="ARBA" id="ARBA00017267"/>
    </source>
</evidence>
<keyword evidence="5 10" id="KW-0547">Nucleotide-binding</keyword>
<dbReference type="PANTHER" id="PTHR43654">
    <property type="entry name" value="GLUTAMATE 5-KINASE"/>
    <property type="match status" value="1"/>
</dbReference>
<evidence type="ECO:0000256" key="6">
    <source>
        <dbReference type="ARBA" id="ARBA00022777"/>
    </source>
</evidence>
<comment type="function">
    <text evidence="10">Catalyzes the formation of isopentenyl diphosphate (IPP), the building block of all isoprenoids.</text>
</comment>
<keyword evidence="15" id="KW-1185">Reference proteome</keyword>
<dbReference type="GO" id="GO:0005829">
    <property type="term" value="C:cytosol"/>
    <property type="evidence" value="ECO:0007669"/>
    <property type="project" value="TreeGrafter"/>
</dbReference>
<evidence type="ECO:0000256" key="7">
    <source>
        <dbReference type="ARBA" id="ARBA00022840"/>
    </source>
</evidence>
<accession>A0AA96ZVX1</accession>
<evidence type="ECO:0000256" key="8">
    <source>
        <dbReference type="ARBA" id="ARBA00023229"/>
    </source>
</evidence>
<comment type="subunit">
    <text evidence="10">Homodimer.</text>
</comment>
<dbReference type="SUPFAM" id="SSF53633">
    <property type="entry name" value="Carbamate kinase-like"/>
    <property type="match status" value="1"/>
</dbReference>
<keyword evidence="6 10" id="KW-0418">Kinase</keyword>
<organism evidence="14 15">
    <name type="scientific">Methanolapillus ohkumae</name>
    <dbReference type="NCBI Taxonomy" id="3028298"/>
    <lineage>
        <taxon>Archaea</taxon>
        <taxon>Methanobacteriati</taxon>
        <taxon>Methanobacteriota</taxon>
        <taxon>Stenosarchaea group</taxon>
        <taxon>Methanomicrobia</taxon>
        <taxon>Methanosarcinales</taxon>
        <taxon>Methanosarcinaceae</taxon>
        <taxon>Methanolapillus</taxon>
    </lineage>
</organism>
<dbReference type="InterPro" id="IPR036393">
    <property type="entry name" value="AceGlu_kinase-like_sf"/>
</dbReference>